<dbReference type="GO" id="GO:0006310">
    <property type="term" value="P:DNA recombination"/>
    <property type="evidence" value="ECO:0007669"/>
    <property type="project" value="UniProtKB-KW"/>
</dbReference>
<dbReference type="Gene3D" id="1.10.443.10">
    <property type="entry name" value="Intergrase catalytic core"/>
    <property type="match status" value="1"/>
</dbReference>
<evidence type="ECO:0000313" key="4">
    <source>
        <dbReference type="EMBL" id="TDE41234.1"/>
    </source>
</evidence>
<sequence>MGTHLHLFRRGNVFYWRRRLPGFSPENSTLQLSLRTEQRPEASILARKLTAESDRMFDAMSRDLLSVEDARAWLRHVINDELARMRRVALVTRMDPVGPSEGDRRADWATAQAWKLMAEFGPRAEISQTVRERLRDEGASERDLAVLEGSLDIYCQDILSEPRMNRMASNFKQLTQREKRPSTTELLQLRRLLIEGKAAAQAQRGTAALEPEGEIARDLAEHLCREMAAVERTAWFGPTGAPSNPVASMAPPDSLSSGNDGFHVPSRPTEVPEDSETYDPSLLATVARLNLAKMEQQKEETGKERVPETMAKLRRVTAKLFLLITGVEDLRQIRPAHLSRFRDMLHKIPKSWGKGPNDATMTWEQVIARAKTLPPAKVGLAISTINRHLDVLAQILERAEEDGIEVDPKLKPKKLRLREKKRSRDKRIGFSETDLNRLFRHTIWTGCKSARFRNTPGTRVIKDGLYWLPLIAAYTGARREEIAGLQPSDIREESGIPYFDIAENENRGVKTLAGERRIPIHDRLIALGFLDHVEAMQRRKAQDLFPELRPKGHFKGKL</sequence>
<organism evidence="4 5">
    <name type="scientific">Antarcticimicrobium sediminis</name>
    <dbReference type="NCBI Taxonomy" id="2546227"/>
    <lineage>
        <taxon>Bacteria</taxon>
        <taxon>Pseudomonadati</taxon>
        <taxon>Pseudomonadota</taxon>
        <taxon>Alphaproteobacteria</taxon>
        <taxon>Rhodobacterales</taxon>
        <taxon>Paracoccaceae</taxon>
        <taxon>Antarcticimicrobium</taxon>
    </lineage>
</organism>
<accession>A0A4R5F1B2</accession>
<feature type="region of interest" description="Disordered" evidence="2">
    <location>
        <begin position="242"/>
        <end position="277"/>
    </location>
</feature>
<evidence type="ECO:0000259" key="3">
    <source>
        <dbReference type="Pfam" id="PF20172"/>
    </source>
</evidence>
<proteinExistence type="predicted"/>
<name>A0A4R5F1B2_9RHOB</name>
<dbReference type="EMBL" id="SMFP01000001">
    <property type="protein sequence ID" value="TDE41234.1"/>
    <property type="molecule type" value="Genomic_DNA"/>
</dbReference>
<dbReference type="GO" id="GO:0003677">
    <property type="term" value="F:DNA binding"/>
    <property type="evidence" value="ECO:0007669"/>
    <property type="project" value="InterPro"/>
</dbReference>
<evidence type="ECO:0000256" key="1">
    <source>
        <dbReference type="ARBA" id="ARBA00023172"/>
    </source>
</evidence>
<evidence type="ECO:0000313" key="5">
    <source>
        <dbReference type="Proteomes" id="UP000294662"/>
    </source>
</evidence>
<dbReference type="InterPro" id="IPR011010">
    <property type="entry name" value="DNA_brk_join_enz"/>
</dbReference>
<feature type="domain" description="DUF6538" evidence="3">
    <location>
        <begin position="6"/>
        <end position="60"/>
    </location>
</feature>
<protein>
    <recommendedName>
        <fullName evidence="3">DUF6538 domain-containing protein</fullName>
    </recommendedName>
</protein>
<dbReference type="GO" id="GO:0015074">
    <property type="term" value="P:DNA integration"/>
    <property type="evidence" value="ECO:0007669"/>
    <property type="project" value="InterPro"/>
</dbReference>
<dbReference type="InterPro" id="IPR046668">
    <property type="entry name" value="DUF6538"/>
</dbReference>
<reference evidence="4 5" key="1">
    <citation type="submission" date="2019-03" db="EMBL/GenBank/DDBJ databases">
        <authorList>
            <person name="Zhang S."/>
        </authorList>
    </citation>
    <scope>NUCLEOTIDE SEQUENCE [LARGE SCALE GENOMIC DNA]</scope>
    <source>
        <strain evidence="4 5">S4J41</strain>
    </source>
</reference>
<dbReference type="OrthoDB" id="7222937at2"/>
<comment type="caution">
    <text evidence="4">The sequence shown here is derived from an EMBL/GenBank/DDBJ whole genome shotgun (WGS) entry which is preliminary data.</text>
</comment>
<evidence type="ECO:0000256" key="2">
    <source>
        <dbReference type="SAM" id="MobiDB-lite"/>
    </source>
</evidence>
<dbReference type="Proteomes" id="UP000294662">
    <property type="component" value="Unassembled WGS sequence"/>
</dbReference>
<gene>
    <name evidence="4" type="ORF">E1B25_03310</name>
</gene>
<dbReference type="InterPro" id="IPR013762">
    <property type="entry name" value="Integrase-like_cat_sf"/>
</dbReference>
<dbReference type="RefSeq" id="WP_132827223.1">
    <property type="nucleotide sequence ID" value="NZ_SMFP01000001.1"/>
</dbReference>
<dbReference type="Pfam" id="PF20172">
    <property type="entry name" value="DUF6538"/>
    <property type="match status" value="1"/>
</dbReference>
<keyword evidence="5" id="KW-1185">Reference proteome</keyword>
<dbReference type="SUPFAM" id="SSF56349">
    <property type="entry name" value="DNA breaking-rejoining enzymes"/>
    <property type="match status" value="1"/>
</dbReference>
<dbReference type="AlphaFoldDB" id="A0A4R5F1B2"/>
<keyword evidence="1" id="KW-0233">DNA recombination</keyword>